<organism evidence="1 2">
    <name type="scientific">Sphingomonas melonis</name>
    <dbReference type="NCBI Taxonomy" id="152682"/>
    <lineage>
        <taxon>Bacteria</taxon>
        <taxon>Pseudomonadati</taxon>
        <taxon>Pseudomonadota</taxon>
        <taxon>Alphaproteobacteria</taxon>
        <taxon>Sphingomonadales</taxon>
        <taxon>Sphingomonadaceae</taxon>
        <taxon>Sphingomonas</taxon>
    </lineage>
</organism>
<gene>
    <name evidence="1" type="ORF">HD841_000670</name>
</gene>
<reference evidence="1 2" key="1">
    <citation type="submission" date="2020-07" db="EMBL/GenBank/DDBJ databases">
        <authorList>
            <person name="Partida-Martinez L."/>
            <person name="Huntemann M."/>
            <person name="Clum A."/>
            <person name="Wang J."/>
            <person name="Palaniappan K."/>
            <person name="Ritter S."/>
            <person name="Chen I.-M."/>
            <person name="Stamatis D."/>
            <person name="Reddy T."/>
            <person name="O'Malley R."/>
            <person name="Daum C."/>
            <person name="Shapiro N."/>
            <person name="Ivanova N."/>
            <person name="Kyrpides N."/>
            <person name="Woyke T."/>
        </authorList>
    </citation>
    <scope>NUCLEOTIDE SEQUENCE [LARGE SCALE GENOMIC DNA]</scope>
    <source>
        <strain evidence="1 2">AS2.3</strain>
    </source>
</reference>
<comment type="caution">
    <text evidence="1">The sequence shown here is derived from an EMBL/GenBank/DDBJ whole genome shotgun (WGS) entry which is preliminary data.</text>
</comment>
<evidence type="ECO:0000313" key="1">
    <source>
        <dbReference type="EMBL" id="NYD88901.1"/>
    </source>
</evidence>
<reference evidence="1 2" key="2">
    <citation type="submission" date="2020-08" db="EMBL/GenBank/DDBJ databases">
        <title>The Agave Microbiome: Exploring the role of microbial communities in plant adaptations to desert environments.</title>
        <authorList>
            <person name="Partida-Martinez L.P."/>
        </authorList>
    </citation>
    <scope>NUCLEOTIDE SEQUENCE [LARGE SCALE GENOMIC DNA]</scope>
    <source>
        <strain evidence="1 2">AS2.3</strain>
    </source>
</reference>
<evidence type="ECO:0000313" key="2">
    <source>
        <dbReference type="Proteomes" id="UP000517753"/>
    </source>
</evidence>
<name>A0A7Y9FKC1_9SPHN</name>
<accession>A0A7Y9FKC1</accession>
<protein>
    <submittedName>
        <fullName evidence="1">Uncharacterized protein</fullName>
    </submittedName>
</protein>
<proteinExistence type="predicted"/>
<dbReference type="AlphaFoldDB" id="A0A7Y9FKC1"/>
<keyword evidence="2" id="KW-1185">Reference proteome</keyword>
<sequence>MTVDDLWNEALVCLHRATHSDHASDAALLKDRAAELIKAADLFDHGPRSWMSAETLS</sequence>
<dbReference type="Proteomes" id="UP000517753">
    <property type="component" value="Unassembled WGS sequence"/>
</dbReference>
<dbReference type="EMBL" id="JACCBY010000001">
    <property type="protein sequence ID" value="NYD88901.1"/>
    <property type="molecule type" value="Genomic_DNA"/>
</dbReference>